<dbReference type="PROSITE" id="PS00798">
    <property type="entry name" value="ALDOKETO_REDUCTASE_1"/>
    <property type="match status" value="1"/>
</dbReference>
<dbReference type="FunFam" id="3.20.20.100:FF:000006">
    <property type="entry name" value="Aldo-keto reductase family 1 member A1"/>
    <property type="match status" value="1"/>
</dbReference>
<keyword evidence="3" id="KW-0560">Oxidoreductase</keyword>
<evidence type="ECO:0000313" key="8">
    <source>
        <dbReference type="EMBL" id="CAG9791298.1"/>
    </source>
</evidence>
<protein>
    <recommendedName>
        <fullName evidence="7">NADP-dependent oxidoreductase domain-containing protein</fullName>
    </recommendedName>
</protein>
<reference evidence="8" key="2">
    <citation type="submission" date="2022-10" db="EMBL/GenBank/DDBJ databases">
        <authorList>
            <consortium name="ENA_rothamsted_submissions"/>
            <consortium name="culmorum"/>
            <person name="King R."/>
        </authorList>
    </citation>
    <scope>NUCLEOTIDE SEQUENCE</scope>
</reference>
<dbReference type="CDD" id="cd19116">
    <property type="entry name" value="AKR_AKR2E1-5"/>
    <property type="match status" value="1"/>
</dbReference>
<evidence type="ECO:0000256" key="4">
    <source>
        <dbReference type="PIRSR" id="PIRSR000097-1"/>
    </source>
</evidence>
<feature type="binding site" evidence="5">
    <location>
        <position position="116"/>
    </location>
    <ligand>
        <name>substrate</name>
    </ligand>
</feature>
<keyword evidence="9" id="KW-1185">Reference proteome</keyword>
<dbReference type="EMBL" id="OU893334">
    <property type="protein sequence ID" value="CAG9791298.1"/>
    <property type="molecule type" value="Genomic_DNA"/>
</dbReference>
<keyword evidence="2" id="KW-0521">NADP</keyword>
<dbReference type="PROSITE" id="PS00062">
    <property type="entry name" value="ALDOKETO_REDUCTASE_2"/>
    <property type="match status" value="1"/>
</dbReference>
<evidence type="ECO:0000256" key="1">
    <source>
        <dbReference type="ARBA" id="ARBA00007905"/>
    </source>
</evidence>
<evidence type="ECO:0000256" key="5">
    <source>
        <dbReference type="PIRSR" id="PIRSR000097-2"/>
    </source>
</evidence>
<dbReference type="InterPro" id="IPR036812">
    <property type="entry name" value="NAD(P)_OxRdtase_dom_sf"/>
</dbReference>
<dbReference type="Pfam" id="PF00248">
    <property type="entry name" value="Aldo_ket_red"/>
    <property type="match status" value="1"/>
</dbReference>
<reference evidence="8" key="1">
    <citation type="submission" date="2021-12" db="EMBL/GenBank/DDBJ databases">
        <authorList>
            <person name="King R."/>
        </authorList>
    </citation>
    <scope>NUCLEOTIDE SEQUENCE</scope>
</reference>
<feature type="active site" description="Proton donor" evidence="4">
    <location>
        <position position="54"/>
    </location>
</feature>
<dbReference type="OrthoDB" id="416253at2759"/>
<dbReference type="PRINTS" id="PR00069">
    <property type="entry name" value="ALDKETRDTASE"/>
</dbReference>
<dbReference type="GO" id="GO:0016491">
    <property type="term" value="F:oxidoreductase activity"/>
    <property type="evidence" value="ECO:0007669"/>
    <property type="project" value="UniProtKB-KW"/>
</dbReference>
<dbReference type="AlphaFoldDB" id="A0A9N9R6M8"/>
<dbReference type="Gene3D" id="3.20.20.100">
    <property type="entry name" value="NADP-dependent oxidoreductase domain"/>
    <property type="match status" value="1"/>
</dbReference>
<dbReference type="InterPro" id="IPR018170">
    <property type="entry name" value="Aldo/ket_reductase_CS"/>
</dbReference>
<organism evidence="8 9">
    <name type="scientific">Diatraea saccharalis</name>
    <name type="common">sugarcane borer</name>
    <dbReference type="NCBI Taxonomy" id="40085"/>
    <lineage>
        <taxon>Eukaryota</taxon>
        <taxon>Metazoa</taxon>
        <taxon>Ecdysozoa</taxon>
        <taxon>Arthropoda</taxon>
        <taxon>Hexapoda</taxon>
        <taxon>Insecta</taxon>
        <taxon>Pterygota</taxon>
        <taxon>Neoptera</taxon>
        <taxon>Endopterygota</taxon>
        <taxon>Lepidoptera</taxon>
        <taxon>Glossata</taxon>
        <taxon>Ditrysia</taxon>
        <taxon>Pyraloidea</taxon>
        <taxon>Crambidae</taxon>
        <taxon>Crambinae</taxon>
        <taxon>Diatraea</taxon>
    </lineage>
</organism>
<evidence type="ECO:0000256" key="2">
    <source>
        <dbReference type="ARBA" id="ARBA00022857"/>
    </source>
</evidence>
<comment type="similarity">
    <text evidence="1">Belongs to the aldo/keto reductase family.</text>
</comment>
<dbReference type="InterPro" id="IPR023210">
    <property type="entry name" value="NADP_OxRdtase_dom"/>
</dbReference>
<feature type="site" description="Lowers pKa of active site Tyr" evidence="6">
    <location>
        <position position="83"/>
    </location>
</feature>
<name>A0A9N9R6M8_9NEOP</name>
<dbReference type="InterPro" id="IPR044488">
    <property type="entry name" value="AKR2E"/>
</dbReference>
<feature type="domain" description="NADP-dependent oxidoreductase" evidence="7">
    <location>
        <begin position="17"/>
        <end position="285"/>
    </location>
</feature>
<evidence type="ECO:0000256" key="6">
    <source>
        <dbReference type="PIRSR" id="PIRSR000097-3"/>
    </source>
</evidence>
<dbReference type="Proteomes" id="UP001153714">
    <property type="component" value="Chromosome 3"/>
</dbReference>
<dbReference type="PIRSF" id="PIRSF000097">
    <property type="entry name" value="AKR"/>
    <property type="match status" value="1"/>
</dbReference>
<evidence type="ECO:0000259" key="7">
    <source>
        <dbReference type="Pfam" id="PF00248"/>
    </source>
</evidence>
<evidence type="ECO:0000256" key="3">
    <source>
        <dbReference type="ARBA" id="ARBA00023002"/>
    </source>
</evidence>
<dbReference type="InterPro" id="IPR020471">
    <property type="entry name" value="AKR"/>
</dbReference>
<dbReference type="PROSITE" id="PS00063">
    <property type="entry name" value="ALDOKETO_REDUCTASE_3"/>
    <property type="match status" value="1"/>
</dbReference>
<accession>A0A9N9R6M8</accession>
<proteinExistence type="inferred from homology"/>
<dbReference type="SUPFAM" id="SSF51430">
    <property type="entry name" value="NAD(P)-linked oxidoreductase"/>
    <property type="match status" value="1"/>
</dbReference>
<dbReference type="PANTHER" id="PTHR11732">
    <property type="entry name" value="ALDO/KETO REDUCTASE"/>
    <property type="match status" value="1"/>
</dbReference>
<sequence>MAPHIELNDGNQIPMVALGTGRMTAAGASNDEVRDAVLWAIEAGYRHIDTAAIYGDEGEVGQGIADAIQKGIVTRKELFITTKLWNDKHARDMVVPALKESLKRLGLEYVDLYLIHFPVAVKSDDSPDNIDYLDTWKGMEDAKQLGLAKSIGVSNFNQTQIDRLVANSKVKPAVNQIEVNPTLTQEPLVSHCQALGIAVMAYSPFGFLVTRKSEMAPPPRVDDPALVKIADKYGKSTAQIVLRYLVERGLIPIPKSTNKERIKQNIDLFNFKLTKEEMETINKFNKNIRVVSTPFWRDYPNFPFERT</sequence>
<gene>
    <name evidence="8" type="ORF">DIATSA_LOCUS8923</name>
</gene>
<evidence type="ECO:0000313" key="9">
    <source>
        <dbReference type="Proteomes" id="UP001153714"/>
    </source>
</evidence>